<organism evidence="6 7">
    <name type="scientific">Staphylococcus nepalensis</name>
    <dbReference type="NCBI Taxonomy" id="214473"/>
    <lineage>
        <taxon>Bacteria</taxon>
        <taxon>Bacillati</taxon>
        <taxon>Bacillota</taxon>
        <taxon>Bacilli</taxon>
        <taxon>Bacillales</taxon>
        <taxon>Staphylococcaceae</taxon>
        <taxon>Staphylococcus</taxon>
    </lineage>
</organism>
<evidence type="ECO:0000256" key="1">
    <source>
        <dbReference type="ARBA" id="ARBA00004496"/>
    </source>
</evidence>
<dbReference type="SMART" id="SM00981">
    <property type="entry name" value="THUMP"/>
    <property type="match status" value="1"/>
</dbReference>
<dbReference type="PANTHER" id="PTHR14911:SF13">
    <property type="entry name" value="TRNA (GUANINE(6)-N2)-METHYLTRANSFERASE THUMP3"/>
    <property type="match status" value="1"/>
</dbReference>
<comment type="caution">
    <text evidence="6">The sequence shown here is derived from an EMBL/GenBank/DDBJ whole genome shotgun (WGS) entry which is preliminary data.</text>
</comment>
<dbReference type="EMBL" id="JAFNLT010000014">
    <property type="protein sequence ID" value="MBO1228254.1"/>
    <property type="molecule type" value="Genomic_DNA"/>
</dbReference>
<evidence type="ECO:0000259" key="5">
    <source>
        <dbReference type="PROSITE" id="PS51165"/>
    </source>
</evidence>
<evidence type="ECO:0000313" key="7">
    <source>
        <dbReference type="Proteomes" id="UP000664081"/>
    </source>
</evidence>
<evidence type="ECO:0000256" key="4">
    <source>
        <dbReference type="PROSITE-ProRule" id="PRU00529"/>
    </source>
</evidence>
<protein>
    <recommendedName>
        <fullName evidence="5">THUMP domain-containing protein</fullName>
    </recommendedName>
</protein>
<dbReference type="SUPFAM" id="SSF53335">
    <property type="entry name" value="S-adenosyl-L-methionine-dependent methyltransferases"/>
    <property type="match status" value="1"/>
</dbReference>
<keyword evidence="2" id="KW-0808">Transferase</keyword>
<evidence type="ECO:0000313" key="6">
    <source>
        <dbReference type="EMBL" id="MBO1228254.1"/>
    </source>
</evidence>
<dbReference type="InterPro" id="IPR000241">
    <property type="entry name" value="RlmKL-like_Mtase"/>
</dbReference>
<keyword evidence="7" id="KW-1185">Reference proteome</keyword>
<keyword evidence="2" id="KW-0489">Methyltransferase</keyword>
<keyword evidence="3" id="KW-0819">tRNA processing</keyword>
<dbReference type="Gene3D" id="3.40.50.150">
    <property type="entry name" value="Vaccinia Virus protein VP39"/>
    <property type="match status" value="1"/>
</dbReference>
<proteinExistence type="predicted"/>
<evidence type="ECO:0000256" key="2">
    <source>
        <dbReference type="ARBA" id="ARBA00022603"/>
    </source>
</evidence>
<dbReference type="CDD" id="cd11715">
    <property type="entry name" value="THUMP_AdoMetMT"/>
    <property type="match status" value="1"/>
</dbReference>
<dbReference type="Gene3D" id="3.30.2130.30">
    <property type="match status" value="1"/>
</dbReference>
<dbReference type="InterPro" id="IPR004114">
    <property type="entry name" value="THUMP_dom"/>
</dbReference>
<dbReference type="SUPFAM" id="SSF143437">
    <property type="entry name" value="THUMP domain-like"/>
    <property type="match status" value="1"/>
</dbReference>
<sequence>MGCQLAIFNKFNSKNMKNYFATVLTGLEEVLLEEINTKLSATQINKIDKGKVFFSSNLSKDYLKTLKSADNLYQVITHFKVSKQRFSLQSLQKHVYDLYLKPFLGKGSFYVNVSRTGSHNYTRFEVAKKIMEGIKKRYPHRKIGTFKNHDIEFRLDIIEDDALFSIRLTDATYRFRQKQRNFNKAALLPTVAHAMVWISDPQAEDVFLDPCCGSGTILAERLAYPFTYIGGGDIDSEAINVAQDNLIDSLAEVNQWDARKLSFADTSIPKIVTNIPFGRQISFGSETNKINSEILTEIYRILSYGGTAVILSEGWDNILSLANNLGFSLQKKYSLSLKGLHPTIYIFKK</sequence>
<feature type="domain" description="THUMP" evidence="5">
    <location>
        <begin position="60"/>
        <end position="168"/>
    </location>
</feature>
<reference evidence="6 7" key="1">
    <citation type="submission" date="2021-03" db="EMBL/GenBank/DDBJ databases">
        <title>Staphylococci and Mammaliicocci in bats.</title>
        <authorList>
            <person name="Fountain K."/>
        </authorList>
    </citation>
    <scope>NUCLEOTIDE SEQUENCE [LARGE SCALE GENOMIC DNA]</scope>
    <source>
        <strain evidence="6 7">18_1_E_SW</strain>
    </source>
</reference>
<dbReference type="PANTHER" id="PTHR14911">
    <property type="entry name" value="THUMP DOMAIN-CONTAINING"/>
    <property type="match status" value="1"/>
</dbReference>
<dbReference type="InterPro" id="IPR029063">
    <property type="entry name" value="SAM-dependent_MTases_sf"/>
</dbReference>
<evidence type="ECO:0000256" key="3">
    <source>
        <dbReference type="ARBA" id="ARBA00022694"/>
    </source>
</evidence>
<keyword evidence="4" id="KW-0694">RNA-binding</keyword>
<name>A0ABS3L779_9STAP</name>
<accession>A0ABS3L779</accession>
<dbReference type="Pfam" id="PF01170">
    <property type="entry name" value="UPF0020"/>
    <property type="match status" value="1"/>
</dbReference>
<dbReference type="CDD" id="cd02440">
    <property type="entry name" value="AdoMet_MTases"/>
    <property type="match status" value="1"/>
</dbReference>
<dbReference type="RefSeq" id="WP_207573056.1">
    <property type="nucleotide sequence ID" value="NZ_JAFNLT010000014.1"/>
</dbReference>
<dbReference type="Proteomes" id="UP000664081">
    <property type="component" value="Unassembled WGS sequence"/>
</dbReference>
<comment type="subcellular location">
    <subcellularLocation>
        <location evidence="1">Cytoplasm</location>
    </subcellularLocation>
</comment>
<gene>
    <name evidence="6" type="ORF">J3T88_13215</name>
</gene>
<dbReference type="PROSITE" id="PS51165">
    <property type="entry name" value="THUMP"/>
    <property type="match status" value="1"/>
</dbReference>
<dbReference type="Pfam" id="PF02926">
    <property type="entry name" value="THUMP"/>
    <property type="match status" value="1"/>
</dbReference>